<reference evidence="2" key="1">
    <citation type="submission" date="2014-03" db="EMBL/GenBank/DDBJ databases">
        <authorList>
            <person name="Zhang G."/>
            <person name="Zhu L."/>
            <person name="Fang P."/>
        </authorList>
    </citation>
    <scope>NUCLEOTIDE SEQUENCE</scope>
    <source>
        <strain evidence="2">NS1</strain>
        <plasmid evidence="2">pNSL1</plasmid>
    </source>
</reference>
<dbReference type="AlphaFoldDB" id="A0A097SQU1"/>
<protein>
    <submittedName>
        <fullName evidence="2">Uncharacterized protein</fullName>
    </submittedName>
</protein>
<proteinExistence type="predicted"/>
<geneLocation type="plasmid" evidence="2">
    <name>pNSL1</name>
</geneLocation>
<dbReference type="EMBL" id="KJ605395">
    <property type="protein sequence ID" value="AIU93889.1"/>
    <property type="molecule type" value="Genomic_DNA"/>
</dbReference>
<feature type="region of interest" description="Disordered" evidence="1">
    <location>
        <begin position="43"/>
        <end position="89"/>
    </location>
</feature>
<evidence type="ECO:0000313" key="2">
    <source>
        <dbReference type="EMBL" id="AIU93889.1"/>
    </source>
</evidence>
<gene>
    <name evidence="2" type="ORF">LRS1606.455</name>
</gene>
<sequence length="123" mass="13175">MISPGAPATRRGIEREFWRKVAEGVSLKDAADMVGVSPAVGSRWSRQGGGMPTIELTEPGGRYLSFPSGRRSRSCGHRTSGCGRSRANSAALRRRSRVNCDAMSPPAAACWSIGRRSRSGRPS</sequence>
<evidence type="ECO:0000256" key="1">
    <source>
        <dbReference type="SAM" id="MobiDB-lite"/>
    </source>
</evidence>
<accession>A0A097SQU1</accession>
<organism evidence="2">
    <name type="scientific">Rhodococcus sp. NS1</name>
    <dbReference type="NCBI Taxonomy" id="402236"/>
    <lineage>
        <taxon>Bacteria</taxon>
        <taxon>Bacillati</taxon>
        <taxon>Actinomycetota</taxon>
        <taxon>Actinomycetes</taxon>
        <taxon>Mycobacteriales</taxon>
        <taxon>Nocardiaceae</taxon>
        <taxon>Rhodococcus</taxon>
    </lineage>
</organism>
<keyword evidence="2" id="KW-0614">Plasmid</keyword>
<name>A0A097SQU1_9NOCA</name>